<evidence type="ECO:0000313" key="2">
    <source>
        <dbReference type="EMBL" id="CDK30699.1"/>
    </source>
</evidence>
<accession>V6DGL9</accession>
<dbReference type="AlphaFoldDB" id="V6DGL9"/>
<dbReference type="Gene3D" id="3.90.79.10">
    <property type="entry name" value="Nucleoside Triphosphate Pyrophosphohydrolase"/>
    <property type="match status" value="1"/>
</dbReference>
<dbReference type="Proteomes" id="UP000018769">
    <property type="component" value="Chromosome I"/>
</dbReference>
<dbReference type="PATRIC" id="fig|673862.3.peg.588"/>
<dbReference type="InterPro" id="IPR015797">
    <property type="entry name" value="NUDIX_hydrolase-like_dom_sf"/>
</dbReference>
<evidence type="ECO:0000313" key="3">
    <source>
        <dbReference type="Proteomes" id="UP000018769"/>
    </source>
</evidence>
<reference evidence="2 3" key="1">
    <citation type="journal article" date="2015" name="Biol. Direct">
        <title>Babela massiliensis, a representative of a widespread bacterial phylum with unusual adaptations to parasitism in amoebae.</title>
        <authorList>
            <person name="Pagnier I."/>
            <person name="Yutin N."/>
            <person name="Croce O."/>
            <person name="Makarova K.S."/>
            <person name="Wolf Y.I."/>
            <person name="Benamar S."/>
            <person name="Raoult D."/>
            <person name="Koonin E.V."/>
            <person name="La Scola B."/>
        </authorList>
    </citation>
    <scope>NUCLEOTIDE SEQUENCE [LARGE SCALE GENOMIC DNA]</scope>
    <source>
        <strain evidence="3">BABL1</strain>
    </source>
</reference>
<proteinExistence type="predicted"/>
<dbReference type="eggNOG" id="COG1051">
    <property type="taxonomic scope" value="Bacteria"/>
</dbReference>
<keyword evidence="2" id="KW-0378">Hydrolase</keyword>
<dbReference type="GO" id="GO:0016787">
    <property type="term" value="F:hydrolase activity"/>
    <property type="evidence" value="ECO:0007669"/>
    <property type="project" value="UniProtKB-KW"/>
</dbReference>
<sequence length="181" mass="21172">MHRLNLIEKLKNYIPSDKEEIIFKKNILDFINDNPLCFERSLEIGHITASSWLLNKDHSKALLLHHAKLNRWFQLGGHCDGNPDVLSVSIKEAQEESGILAIEAISSNIFDIDIHLIPENTKEKAHYHYDIRFLLHVTSNEEIIKNNESKELKWISKELEQLPEKNPSVIRMFKKWQNLNI</sequence>
<dbReference type="InterPro" id="IPR000086">
    <property type="entry name" value="NUDIX_hydrolase_dom"/>
</dbReference>
<dbReference type="CDD" id="cd03674">
    <property type="entry name" value="NUDIX_Hydrolase"/>
    <property type="match status" value="1"/>
</dbReference>
<dbReference type="SUPFAM" id="SSF55811">
    <property type="entry name" value="Nudix"/>
    <property type="match status" value="1"/>
</dbReference>
<dbReference type="STRING" id="673862.BABL1_gene_315"/>
<gene>
    <name evidence="2" type="ORF">BABL1_gene_315</name>
</gene>
<dbReference type="HOGENOM" id="CLU_101758_1_0_7"/>
<dbReference type="EMBL" id="HG793133">
    <property type="protein sequence ID" value="CDK30699.1"/>
    <property type="molecule type" value="Genomic_DNA"/>
</dbReference>
<feature type="domain" description="Nudix hydrolase" evidence="1">
    <location>
        <begin position="44"/>
        <end position="179"/>
    </location>
</feature>
<dbReference type="KEGG" id="dpb:BABL1_gene_315"/>
<protein>
    <submittedName>
        <fullName evidence="2">NUDIX family hydrolase</fullName>
    </submittedName>
</protein>
<dbReference type="PROSITE" id="PS51462">
    <property type="entry name" value="NUDIX"/>
    <property type="match status" value="1"/>
</dbReference>
<keyword evidence="3" id="KW-1185">Reference proteome</keyword>
<organism evidence="2 3">
    <name type="scientific">Candidatus Babela massiliensis</name>
    <dbReference type="NCBI Taxonomy" id="673862"/>
    <lineage>
        <taxon>Bacteria</taxon>
        <taxon>Candidatus Babelota</taxon>
        <taxon>Candidatus Babeliae</taxon>
        <taxon>Candidatus Babeliales</taxon>
        <taxon>Candidatus Babeliaceae</taxon>
        <taxon>Candidatus Babela</taxon>
    </lineage>
</organism>
<evidence type="ECO:0000259" key="1">
    <source>
        <dbReference type="PROSITE" id="PS51462"/>
    </source>
</evidence>
<dbReference type="OrthoDB" id="9787880at2"/>
<dbReference type="RefSeq" id="WP_023792250.1">
    <property type="nucleotide sequence ID" value="NC_023003.1"/>
</dbReference>
<name>V6DGL9_9BACT</name>